<comment type="subcellular location">
    <subcellularLocation>
        <location evidence="1 9">Cell membrane</location>
        <topology evidence="1 9">Multi-pass membrane protein</topology>
    </subcellularLocation>
</comment>
<proteinExistence type="inferred from homology"/>
<dbReference type="InterPro" id="IPR045324">
    <property type="entry name" value="Small_multidrug_res"/>
</dbReference>
<name>A0A177J2C2_SPHYA</name>
<evidence type="ECO:0000256" key="7">
    <source>
        <dbReference type="ARBA" id="ARBA00038151"/>
    </source>
</evidence>
<feature type="transmembrane region" description="Helical" evidence="10">
    <location>
        <begin position="58"/>
        <end position="79"/>
    </location>
</feature>
<gene>
    <name evidence="11" type="ORF">AX777_02335</name>
</gene>
<evidence type="ECO:0000313" key="11">
    <source>
        <dbReference type="EMBL" id="OAH35280.1"/>
    </source>
</evidence>
<dbReference type="GO" id="GO:1990961">
    <property type="term" value="P:xenobiotic detoxification by transmembrane export across the plasma membrane"/>
    <property type="evidence" value="ECO:0007669"/>
    <property type="project" value="UniProtKB-ARBA"/>
</dbReference>
<dbReference type="GO" id="GO:0005886">
    <property type="term" value="C:plasma membrane"/>
    <property type="evidence" value="ECO:0007669"/>
    <property type="project" value="UniProtKB-SubCell"/>
</dbReference>
<keyword evidence="2" id="KW-0813">Transport</keyword>
<dbReference type="RefSeq" id="WP_017501361.1">
    <property type="nucleotide sequence ID" value="NZ_CALUBW010000246.1"/>
</dbReference>
<dbReference type="InterPro" id="IPR037185">
    <property type="entry name" value="EmrE-like"/>
</dbReference>
<dbReference type="PANTHER" id="PTHR30561">
    <property type="entry name" value="SMR FAMILY PROTON-DEPENDENT DRUG EFFLUX TRANSPORTER SUGE"/>
    <property type="match status" value="1"/>
</dbReference>
<dbReference type="PANTHER" id="PTHR30561:SF0">
    <property type="entry name" value="GUANIDINIUM EXPORTER"/>
    <property type="match status" value="1"/>
</dbReference>
<dbReference type="EMBL" id="LSTR01000101">
    <property type="protein sequence ID" value="OAH35280.1"/>
    <property type="molecule type" value="Genomic_DNA"/>
</dbReference>
<evidence type="ECO:0000256" key="3">
    <source>
        <dbReference type="ARBA" id="ARBA00022475"/>
    </source>
</evidence>
<dbReference type="InterPro" id="IPR000390">
    <property type="entry name" value="Small_drug/metabolite_transptr"/>
</dbReference>
<evidence type="ECO:0000256" key="10">
    <source>
        <dbReference type="SAM" id="Phobius"/>
    </source>
</evidence>
<evidence type="ECO:0000256" key="1">
    <source>
        <dbReference type="ARBA" id="ARBA00004651"/>
    </source>
</evidence>
<evidence type="ECO:0000256" key="9">
    <source>
        <dbReference type="RuleBase" id="RU003942"/>
    </source>
</evidence>
<organism evidence="11 12">
    <name type="scientific">Sphingobium yanoikuyae</name>
    <name type="common">Sphingomonas yanoikuyae</name>
    <dbReference type="NCBI Taxonomy" id="13690"/>
    <lineage>
        <taxon>Bacteria</taxon>
        <taxon>Pseudomonadati</taxon>
        <taxon>Pseudomonadota</taxon>
        <taxon>Alphaproteobacteria</taxon>
        <taxon>Sphingomonadales</taxon>
        <taxon>Sphingomonadaceae</taxon>
        <taxon>Sphingobium</taxon>
    </lineage>
</organism>
<dbReference type="Gene3D" id="1.10.3730.20">
    <property type="match status" value="1"/>
</dbReference>
<dbReference type="AlphaFoldDB" id="A0A177J2C2"/>
<dbReference type="Pfam" id="PF00893">
    <property type="entry name" value="Multi_Drug_Res"/>
    <property type="match status" value="1"/>
</dbReference>
<keyword evidence="3" id="KW-1003">Cell membrane</keyword>
<dbReference type="OrthoDB" id="9808638at2"/>
<reference evidence="11 12" key="1">
    <citation type="submission" date="2016-02" db="EMBL/GenBank/DDBJ databases">
        <authorList>
            <person name="Wen L."/>
            <person name="He K."/>
            <person name="Yang H."/>
        </authorList>
    </citation>
    <scope>NUCLEOTIDE SEQUENCE [LARGE SCALE GENOMIC DNA]</scope>
    <source>
        <strain evidence="11 12">CD09_2</strain>
    </source>
</reference>
<evidence type="ECO:0000256" key="4">
    <source>
        <dbReference type="ARBA" id="ARBA00022692"/>
    </source>
</evidence>
<keyword evidence="4 9" id="KW-0812">Transmembrane</keyword>
<dbReference type="Proteomes" id="UP000077262">
    <property type="component" value="Unassembled WGS sequence"/>
</dbReference>
<dbReference type="FunFam" id="1.10.3730.20:FF:000001">
    <property type="entry name" value="Quaternary ammonium compound resistance transporter SugE"/>
    <property type="match status" value="1"/>
</dbReference>
<feature type="transmembrane region" description="Helical" evidence="10">
    <location>
        <begin position="85"/>
        <end position="103"/>
    </location>
</feature>
<dbReference type="GO" id="GO:0022857">
    <property type="term" value="F:transmembrane transporter activity"/>
    <property type="evidence" value="ECO:0007669"/>
    <property type="project" value="InterPro"/>
</dbReference>
<keyword evidence="6 10" id="KW-0472">Membrane</keyword>
<dbReference type="NCBIfam" id="NF008512">
    <property type="entry name" value="PRK11431.1"/>
    <property type="match status" value="1"/>
</dbReference>
<protein>
    <recommendedName>
        <fullName evidence="8">Guanidinium exporter</fullName>
    </recommendedName>
</protein>
<dbReference type="SUPFAM" id="SSF103481">
    <property type="entry name" value="Multidrug resistance efflux transporter EmrE"/>
    <property type="match status" value="1"/>
</dbReference>
<evidence type="ECO:0000256" key="8">
    <source>
        <dbReference type="ARBA" id="ARBA00039168"/>
    </source>
</evidence>
<keyword evidence="5 10" id="KW-1133">Transmembrane helix</keyword>
<evidence type="ECO:0000313" key="12">
    <source>
        <dbReference type="Proteomes" id="UP000077262"/>
    </source>
</evidence>
<comment type="similarity">
    <text evidence="7">Belongs to the drug/metabolite transporter (DMT) superfamily. Small multidrug resistance (SMR) (TC 2.A.7.1) family. Gdx/SugE subfamily.</text>
</comment>
<evidence type="ECO:0000256" key="2">
    <source>
        <dbReference type="ARBA" id="ARBA00022448"/>
    </source>
</evidence>
<comment type="caution">
    <text evidence="11">The sequence shown here is derived from an EMBL/GenBank/DDBJ whole genome shotgun (WGS) entry which is preliminary data.</text>
</comment>
<evidence type="ECO:0000256" key="5">
    <source>
        <dbReference type="ARBA" id="ARBA00022989"/>
    </source>
</evidence>
<feature type="transmembrane region" description="Helical" evidence="10">
    <location>
        <begin position="27"/>
        <end position="46"/>
    </location>
</feature>
<evidence type="ECO:0000256" key="6">
    <source>
        <dbReference type="ARBA" id="ARBA00023136"/>
    </source>
</evidence>
<accession>A0A177J2C2</accession>
<sequence length="106" mass="10988">MAWIALFFAGLLEIVWAFAMKQSHGFTRLVPSLITLGAMIASFGLLSMAMRSLPLGTAYMIWTGIGALGAFAVGVAFLGEAISPARLAAAALILSGLVMMKLASPG</sequence>